<feature type="transmembrane region" description="Helical" evidence="24">
    <location>
        <begin position="40"/>
        <end position="60"/>
    </location>
</feature>
<dbReference type="InterPro" id="IPR033718">
    <property type="entry name" value="DAGK_prok"/>
</dbReference>
<evidence type="ECO:0000256" key="22">
    <source>
        <dbReference type="PIRSR" id="PIRSR600829-3"/>
    </source>
</evidence>
<keyword evidence="13 22" id="KW-0067">ATP-binding</keyword>
<dbReference type="InterPro" id="IPR036945">
    <property type="entry name" value="DAGK_sf"/>
</dbReference>
<keyword evidence="17 24" id="KW-0472">Membrane</keyword>
<feature type="binding site" evidence="23">
    <location>
        <position position="86"/>
    </location>
    <ligand>
        <name>a divalent metal cation</name>
        <dbReference type="ChEBI" id="CHEBI:60240"/>
    </ligand>
</feature>
<sequence>MNEDPIYNKGASPKKGLKRIVYAAGYSISGFKAAIQHEAAFRQILCLNLILIPITFFLDVSAVEQALMIVVCLLAIIVELFNSAIEAVVDRVSLERHQLSKNAKDMGSAAQFVAMTIIAATWLIILVR</sequence>
<evidence type="ECO:0000256" key="16">
    <source>
        <dbReference type="ARBA" id="ARBA00023098"/>
    </source>
</evidence>
<evidence type="ECO:0000256" key="18">
    <source>
        <dbReference type="ARBA" id="ARBA00023209"/>
    </source>
</evidence>
<dbReference type="Proteomes" id="UP001243844">
    <property type="component" value="Unassembled WGS sequence"/>
</dbReference>
<comment type="similarity">
    <text evidence="2 24">Belongs to the bacterial diacylglycerol kinase family.</text>
</comment>
<evidence type="ECO:0000256" key="24">
    <source>
        <dbReference type="RuleBase" id="RU363065"/>
    </source>
</evidence>
<comment type="caution">
    <text evidence="25">The sequence shown here is derived from an EMBL/GenBank/DDBJ whole genome shotgun (WGS) entry which is preliminary data.</text>
</comment>
<keyword evidence="15 24" id="KW-1133">Transmembrane helix</keyword>
<evidence type="ECO:0000256" key="2">
    <source>
        <dbReference type="ARBA" id="ARBA00005967"/>
    </source>
</evidence>
<feature type="binding site" evidence="22">
    <location>
        <position position="86"/>
    </location>
    <ligand>
        <name>ATP</name>
        <dbReference type="ChEBI" id="CHEBI:30616"/>
    </ligand>
</feature>
<name>A0AAW8J451_9GAMM</name>
<feature type="binding site" evidence="21">
    <location>
        <position position="19"/>
    </location>
    <ligand>
        <name>substrate</name>
    </ligand>
</feature>
<evidence type="ECO:0000313" key="25">
    <source>
        <dbReference type="EMBL" id="MDQ8934827.1"/>
    </source>
</evidence>
<dbReference type="EMBL" id="JAVIDL010000004">
    <property type="protein sequence ID" value="MDQ8934827.1"/>
    <property type="molecule type" value="Genomic_DNA"/>
</dbReference>
<evidence type="ECO:0000256" key="3">
    <source>
        <dbReference type="ARBA" id="ARBA00012133"/>
    </source>
</evidence>
<dbReference type="RefSeq" id="WP_308973660.1">
    <property type="nucleotide sequence ID" value="NZ_JAVIDL010000004.1"/>
</dbReference>
<keyword evidence="6" id="KW-0444">Lipid biosynthesis</keyword>
<feature type="binding site" evidence="22">
    <location>
        <begin position="104"/>
        <end position="105"/>
    </location>
    <ligand>
        <name>ATP</name>
        <dbReference type="ChEBI" id="CHEBI:30616"/>
    </ligand>
</feature>
<evidence type="ECO:0000256" key="5">
    <source>
        <dbReference type="ARBA" id="ARBA00022475"/>
    </source>
</evidence>
<feature type="transmembrane region" description="Helical" evidence="24">
    <location>
        <begin position="109"/>
        <end position="127"/>
    </location>
</feature>
<comment type="catalytic activity">
    <reaction evidence="24">
        <text>a 1,2-diacyl-sn-glycerol + ATP = a 1,2-diacyl-sn-glycero-3-phosphate + ADP + H(+)</text>
        <dbReference type="Rhea" id="RHEA:10272"/>
        <dbReference type="ChEBI" id="CHEBI:15378"/>
        <dbReference type="ChEBI" id="CHEBI:17815"/>
        <dbReference type="ChEBI" id="CHEBI:30616"/>
        <dbReference type="ChEBI" id="CHEBI:58608"/>
        <dbReference type="ChEBI" id="CHEBI:456216"/>
        <dbReference type="EC" id="2.7.1.107"/>
    </reaction>
</comment>
<feature type="binding site" evidence="22">
    <location>
        <position position="26"/>
    </location>
    <ligand>
        <name>ATP</name>
        <dbReference type="ChEBI" id="CHEBI:30616"/>
    </ligand>
</feature>
<comment type="subcellular location">
    <subcellularLocation>
        <location evidence="1 24">Cell inner membrane</location>
        <topology evidence="1 24">Multi-pass membrane protein</topology>
    </subcellularLocation>
</comment>
<evidence type="ECO:0000256" key="1">
    <source>
        <dbReference type="ARBA" id="ARBA00004429"/>
    </source>
</evidence>
<feature type="binding site" evidence="21">
    <location>
        <position position="79"/>
    </location>
    <ligand>
        <name>substrate</name>
    </ligand>
</feature>
<evidence type="ECO:0000256" key="12">
    <source>
        <dbReference type="ARBA" id="ARBA00022777"/>
    </source>
</evidence>
<keyword evidence="12 24" id="KW-0418">Kinase</keyword>
<dbReference type="GO" id="GO:0005886">
    <property type="term" value="C:plasma membrane"/>
    <property type="evidence" value="ECO:0007669"/>
    <property type="project" value="UniProtKB-SubCell"/>
</dbReference>
<evidence type="ECO:0000256" key="9">
    <source>
        <dbReference type="ARBA" id="ARBA00022692"/>
    </source>
</evidence>
<keyword evidence="18" id="KW-0594">Phospholipid biosynthesis</keyword>
<keyword evidence="7 24" id="KW-0997">Cell inner membrane</keyword>
<keyword evidence="10 23" id="KW-0479">Metal-binding</keyword>
<dbReference type="EC" id="2.7.1.107" evidence="3 24"/>
<evidence type="ECO:0000256" key="14">
    <source>
        <dbReference type="ARBA" id="ARBA00022842"/>
    </source>
</evidence>
<dbReference type="Gene3D" id="1.10.287.3610">
    <property type="match status" value="1"/>
</dbReference>
<evidence type="ECO:0000256" key="17">
    <source>
        <dbReference type="ARBA" id="ARBA00023136"/>
    </source>
</evidence>
<feature type="binding site" evidence="23">
    <location>
        <position position="38"/>
    </location>
    <ligand>
        <name>a divalent metal cation</name>
        <dbReference type="ChEBI" id="CHEBI:60240"/>
    </ligand>
</feature>
<dbReference type="PANTHER" id="PTHR34299">
    <property type="entry name" value="DIACYLGLYCEROL KINASE"/>
    <property type="match status" value="1"/>
</dbReference>
<dbReference type="PANTHER" id="PTHR34299:SF1">
    <property type="entry name" value="DIACYLGLYCEROL KINASE"/>
    <property type="match status" value="1"/>
</dbReference>
<dbReference type="Pfam" id="PF01219">
    <property type="entry name" value="DAGK_prokar"/>
    <property type="match status" value="1"/>
</dbReference>
<dbReference type="InterPro" id="IPR000829">
    <property type="entry name" value="DAGK"/>
</dbReference>
<dbReference type="GO" id="GO:0046872">
    <property type="term" value="F:metal ion binding"/>
    <property type="evidence" value="ECO:0007669"/>
    <property type="project" value="UniProtKB-KW"/>
</dbReference>
<evidence type="ECO:0000256" key="4">
    <source>
        <dbReference type="ARBA" id="ARBA00017575"/>
    </source>
</evidence>
<evidence type="ECO:0000256" key="19">
    <source>
        <dbReference type="ARBA" id="ARBA00023264"/>
    </source>
</evidence>
<accession>A0AAW8J451</accession>
<keyword evidence="5" id="KW-1003">Cell membrane</keyword>
<feature type="binding site" evidence="22">
    <location>
        <begin position="95"/>
        <end position="97"/>
    </location>
    <ligand>
        <name>ATP</name>
        <dbReference type="ChEBI" id="CHEBI:30616"/>
    </ligand>
</feature>
<dbReference type="GO" id="GO:0004143">
    <property type="term" value="F:ATP-dependent diacylglycerol kinase activity"/>
    <property type="evidence" value="ECO:0007669"/>
    <property type="project" value="UniProtKB-EC"/>
</dbReference>
<dbReference type="CDD" id="cd14264">
    <property type="entry name" value="DAGK_IM"/>
    <property type="match status" value="1"/>
</dbReference>
<evidence type="ECO:0000256" key="8">
    <source>
        <dbReference type="ARBA" id="ARBA00022679"/>
    </source>
</evidence>
<reference evidence="25" key="1">
    <citation type="submission" date="2023-08" db="EMBL/GenBank/DDBJ databases">
        <title>Emergence of clinically-relevant ST2 carbapenem-resistant Acinetobacter baumannii strains in hospital sewages in Zhejiang, East of China.</title>
        <authorList>
            <person name="Kaichao C."/>
            <person name="Zhang R."/>
        </authorList>
    </citation>
    <scope>NUCLEOTIDE SEQUENCE</scope>
    <source>
        <strain evidence="25">M-RB-37</strain>
    </source>
</reference>
<evidence type="ECO:0000256" key="21">
    <source>
        <dbReference type="PIRSR" id="PIRSR600829-2"/>
    </source>
</evidence>
<evidence type="ECO:0000256" key="10">
    <source>
        <dbReference type="ARBA" id="ARBA00022723"/>
    </source>
</evidence>
<evidence type="ECO:0000256" key="13">
    <source>
        <dbReference type="ARBA" id="ARBA00022840"/>
    </source>
</evidence>
<dbReference type="GO" id="GO:0006654">
    <property type="term" value="P:phosphatidic acid biosynthetic process"/>
    <property type="evidence" value="ECO:0007669"/>
    <property type="project" value="InterPro"/>
</dbReference>
<evidence type="ECO:0000256" key="7">
    <source>
        <dbReference type="ARBA" id="ARBA00022519"/>
    </source>
</evidence>
<keyword evidence="8 24" id="KW-0808">Transferase</keyword>
<comment type="function">
    <text evidence="24">Catalyzes the ATP-dependent phosphorylation of sn-l,2-diacylglycerol (DAG) to phosphatidic acid. Involved in the recycling of diacylglycerol produced as a by-product during membrane-derived oligosaccharide (MDO) biosynthesis.</text>
</comment>
<feature type="binding site" evidence="21">
    <location>
        <position position="108"/>
    </location>
    <ligand>
        <name>substrate</name>
    </ligand>
</feature>
<evidence type="ECO:0000256" key="6">
    <source>
        <dbReference type="ARBA" id="ARBA00022516"/>
    </source>
</evidence>
<comment type="cofactor">
    <cofactor evidence="23">
        <name>Mg(2+)</name>
        <dbReference type="ChEBI" id="CHEBI:18420"/>
    </cofactor>
    <text evidence="23">Mn(2+), Zn(2+), Cd(2+) and Co(2+) support activity to lesser extents.</text>
</comment>
<keyword evidence="19 24" id="KW-1208">Phospholipid metabolism</keyword>
<keyword evidence="11 22" id="KW-0547">Nucleotide-binding</keyword>
<evidence type="ECO:0000256" key="11">
    <source>
        <dbReference type="ARBA" id="ARBA00022741"/>
    </source>
</evidence>
<feature type="binding site" evidence="22">
    <location>
        <position position="38"/>
    </location>
    <ligand>
        <name>ATP</name>
        <dbReference type="ChEBI" id="CHEBI:30616"/>
    </ligand>
</feature>
<gene>
    <name evidence="25" type="ORF">RFH47_03645</name>
</gene>
<keyword evidence="14 23" id="KW-0460">Magnesium</keyword>
<dbReference type="GO" id="GO:0005524">
    <property type="term" value="F:ATP binding"/>
    <property type="evidence" value="ECO:0007669"/>
    <property type="project" value="UniProtKB-KW"/>
</dbReference>
<organism evidence="25 26">
    <name type="scientific">Acinetobacter rudis</name>
    <dbReference type="NCBI Taxonomy" id="632955"/>
    <lineage>
        <taxon>Bacteria</taxon>
        <taxon>Pseudomonadati</taxon>
        <taxon>Pseudomonadota</taxon>
        <taxon>Gammaproteobacteria</taxon>
        <taxon>Moraxellales</taxon>
        <taxon>Moraxellaceae</taxon>
        <taxon>Acinetobacter</taxon>
    </lineage>
</organism>
<protein>
    <recommendedName>
        <fullName evidence="4 24">Diacylglycerol kinase</fullName>
        <ecNumber evidence="3 24">2.7.1.107</ecNumber>
    </recommendedName>
</protein>
<feature type="binding site" evidence="22">
    <location>
        <position position="19"/>
    </location>
    <ligand>
        <name>ATP</name>
        <dbReference type="ChEBI" id="CHEBI:30616"/>
    </ligand>
</feature>
<evidence type="ECO:0000256" key="20">
    <source>
        <dbReference type="PIRSR" id="PIRSR600829-1"/>
    </source>
</evidence>
<keyword evidence="16 24" id="KW-0443">Lipid metabolism</keyword>
<feature type="active site" description="Proton acceptor" evidence="20">
    <location>
        <position position="79"/>
    </location>
</feature>
<evidence type="ECO:0000256" key="23">
    <source>
        <dbReference type="PIRSR" id="PIRSR600829-4"/>
    </source>
</evidence>
<evidence type="ECO:0000313" key="26">
    <source>
        <dbReference type="Proteomes" id="UP001243844"/>
    </source>
</evidence>
<proteinExistence type="inferred from homology"/>
<feature type="transmembrane region" description="Helical" evidence="24">
    <location>
        <begin position="67"/>
        <end position="89"/>
    </location>
</feature>
<keyword evidence="9 24" id="KW-0812">Transmembrane</keyword>
<evidence type="ECO:0000256" key="15">
    <source>
        <dbReference type="ARBA" id="ARBA00022989"/>
    </source>
</evidence>
<dbReference type="AlphaFoldDB" id="A0AAW8J451"/>